<gene>
    <name evidence="1" type="ORF">AAY42_15155</name>
</gene>
<dbReference type="InterPro" id="IPR058512">
    <property type="entry name" value="DUF8199"/>
</dbReference>
<sequence>MVLLSTASWTVDKHLCMGRVMDVSFFAHADDCGMEEAMKAMGTDAGENHCCDDESFTLKGQDDLKLSWYDLDLEHQTFLVVFTHSYLDLFVPVEELPVPHEKYPPPILVRDIHVLDQVFLI</sequence>
<comment type="caution">
    <text evidence="1">The sequence shown here is derived from an EMBL/GenBank/DDBJ whole genome shotgun (WGS) entry which is preliminary data.</text>
</comment>
<dbReference type="Proteomes" id="UP000050827">
    <property type="component" value="Unassembled WGS sequence"/>
</dbReference>
<reference evidence="1 2" key="1">
    <citation type="submission" date="2015-04" db="EMBL/GenBank/DDBJ databases">
        <title>Complete genome of flavobacterium.</title>
        <authorList>
            <person name="Kwon Y.M."/>
            <person name="Kim S.-J."/>
        </authorList>
    </citation>
    <scope>NUCLEOTIDE SEQUENCE [LARGE SCALE GENOMIC DNA]</scope>
    <source>
        <strain evidence="1 2">DK169</strain>
    </source>
</reference>
<organism evidence="1 2">
    <name type="scientific">Flagellimonas eckloniae</name>
    <dbReference type="NCBI Taxonomy" id="346185"/>
    <lineage>
        <taxon>Bacteria</taxon>
        <taxon>Pseudomonadati</taxon>
        <taxon>Bacteroidota</taxon>
        <taxon>Flavobacteriia</taxon>
        <taxon>Flavobacteriales</taxon>
        <taxon>Flavobacteriaceae</taxon>
        <taxon>Flagellimonas</taxon>
    </lineage>
</organism>
<dbReference type="EMBL" id="LCTZ01000002">
    <property type="protein sequence ID" value="KQC31788.1"/>
    <property type="molecule type" value="Genomic_DNA"/>
</dbReference>
<dbReference type="Pfam" id="PF26622">
    <property type="entry name" value="DUF8199"/>
    <property type="match status" value="1"/>
</dbReference>
<name>A0A0Q1DSJ9_9FLAO</name>
<evidence type="ECO:0000313" key="2">
    <source>
        <dbReference type="Proteomes" id="UP000050827"/>
    </source>
</evidence>
<dbReference type="AlphaFoldDB" id="A0A0Q1DSJ9"/>
<proteinExistence type="predicted"/>
<dbReference type="STRING" id="346185.AAY42_15155"/>
<keyword evidence="2" id="KW-1185">Reference proteome</keyword>
<evidence type="ECO:0000313" key="1">
    <source>
        <dbReference type="EMBL" id="KQC31788.1"/>
    </source>
</evidence>
<dbReference type="InterPro" id="IPR058060">
    <property type="entry name" value="HYC_CC_PP"/>
</dbReference>
<accession>A0A0Q1DSJ9</accession>
<protein>
    <submittedName>
        <fullName evidence="1">Uncharacterized protein</fullName>
    </submittedName>
</protein>
<dbReference type="NCBIfam" id="NF047658">
    <property type="entry name" value="HYC_CC_PP"/>
    <property type="match status" value="1"/>
</dbReference>